<sequence length="285" mass="32877">MSQTKYWCFTLNNYTDLDEVTLKAQVLIGEFSYVVYGLEVGAQGTKHLQGYLEVPKRCRLTALKKILGANYHFEARRGTQKQAIDYACKEGNFYEYGQKNVDVRVVTPKSKENLIQNQLKRVHDKIQQGVSLSSIYEEEPLISARFPKYINTVASLRKPPIRSSLVVELHHGPTGSGKTYNAFQRFPDLFSLPVKSGKTLWFNGYDNEPVVLMDDFTGAFALDQLLRLTDQYPIQVETKGGMVWFNPTLIIITSNFKEADWYTYTNRPEHFLALQRRITKRYHIL</sequence>
<evidence type="ECO:0000256" key="13">
    <source>
        <dbReference type="ARBA" id="ARBA00023125"/>
    </source>
</evidence>
<keyword evidence="6" id="KW-0235">DNA replication</keyword>
<keyword evidence="10" id="KW-0255">Endonuclease</keyword>
<keyword evidence="7" id="KW-0540">Nuclease</keyword>
<dbReference type="Pfam" id="PF00910">
    <property type="entry name" value="RNA_helicase"/>
    <property type="match status" value="1"/>
</dbReference>
<proteinExistence type="inferred from homology"/>
<dbReference type="EMBL" id="KX246256">
    <property type="protein sequence ID" value="APA62647.1"/>
    <property type="molecule type" value="Genomic_DNA"/>
</dbReference>
<keyword evidence="4" id="KW-0808">Transferase</keyword>
<evidence type="ECO:0000256" key="15">
    <source>
        <dbReference type="ARBA" id="ARBA00030754"/>
    </source>
</evidence>
<feature type="domain" description="CRESS-DNA virus Rep endonuclease" evidence="18">
    <location>
        <begin position="1"/>
        <end position="99"/>
    </location>
</feature>
<keyword evidence="13" id="KW-0238">DNA-binding</keyword>
<dbReference type="InterPro" id="IPR000605">
    <property type="entry name" value="Helicase_SF3_ssDNA/RNA_vir"/>
</dbReference>
<dbReference type="GO" id="GO:0003723">
    <property type="term" value="F:RNA binding"/>
    <property type="evidence" value="ECO:0007669"/>
    <property type="project" value="InterPro"/>
</dbReference>
<name>A0A1I9XGC5_9VIRU</name>
<reference evidence="19" key="1">
    <citation type="journal article" date="2017" name="PLoS ONE">
        <title>Novel circular single-stranded DNA viruses among an asteroid, echinoid and holothurian (Phylum: Echinodermata).</title>
        <authorList>
            <person name="Jackson E.W."/>
            <person name="Bistolas K.S.I."/>
            <person name="Button J.B."/>
            <person name="Hewson I."/>
        </authorList>
    </citation>
    <scope>NUCLEOTIDE SEQUENCE</scope>
</reference>
<keyword evidence="14" id="KW-0511">Multifunctional enzyme</keyword>
<comment type="similarity">
    <text evidence="3">Belongs to the nanoviruses/circoviruses replication-associated protein family.</text>
</comment>
<evidence type="ECO:0000256" key="14">
    <source>
        <dbReference type="ARBA" id="ARBA00023268"/>
    </source>
</evidence>
<evidence type="ECO:0000256" key="7">
    <source>
        <dbReference type="ARBA" id="ARBA00022722"/>
    </source>
</evidence>
<dbReference type="InterPro" id="IPR027417">
    <property type="entry name" value="P-loop_NTPase"/>
</dbReference>
<keyword evidence="11" id="KW-0378">Hydrolase</keyword>
<comment type="subcellular location">
    <subcellularLocation>
        <location evidence="2">Host nucleus</location>
    </subcellularLocation>
</comment>
<evidence type="ECO:0000256" key="4">
    <source>
        <dbReference type="ARBA" id="ARBA00022679"/>
    </source>
</evidence>
<keyword evidence="8" id="KW-0479">Metal-binding</keyword>
<keyword evidence="9" id="KW-0547">Nucleotide-binding</keyword>
<dbReference type="InterPro" id="IPR049912">
    <property type="entry name" value="CRESS_DNA_REP"/>
</dbReference>
<dbReference type="PROSITE" id="PS52020">
    <property type="entry name" value="CRESS_DNA_REP"/>
    <property type="match status" value="1"/>
</dbReference>
<dbReference type="GO" id="GO:0016787">
    <property type="term" value="F:hydrolase activity"/>
    <property type="evidence" value="ECO:0007669"/>
    <property type="project" value="UniProtKB-KW"/>
</dbReference>
<organism evidence="19">
    <name type="scientific">uncultured virus</name>
    <dbReference type="NCBI Taxonomy" id="340016"/>
    <lineage>
        <taxon>Viruses</taxon>
        <taxon>environmental samples</taxon>
    </lineage>
</organism>
<keyword evidence="12" id="KW-0190">Covalent protein-DNA linkage</keyword>
<evidence type="ECO:0000256" key="6">
    <source>
        <dbReference type="ARBA" id="ARBA00022705"/>
    </source>
</evidence>
<keyword evidence="5" id="KW-0548">Nucleotidyltransferase</keyword>
<evidence type="ECO:0000256" key="9">
    <source>
        <dbReference type="ARBA" id="ARBA00022741"/>
    </source>
</evidence>
<dbReference type="GO" id="GO:0042025">
    <property type="term" value="C:host cell nucleus"/>
    <property type="evidence" value="ECO:0007669"/>
    <property type="project" value="UniProtKB-SubCell"/>
</dbReference>
<evidence type="ECO:0000256" key="16">
    <source>
        <dbReference type="ARBA" id="ARBA00032243"/>
    </source>
</evidence>
<evidence type="ECO:0000256" key="10">
    <source>
        <dbReference type="ARBA" id="ARBA00022759"/>
    </source>
</evidence>
<evidence type="ECO:0000256" key="11">
    <source>
        <dbReference type="ARBA" id="ARBA00022801"/>
    </source>
</evidence>
<dbReference type="GO" id="GO:0046872">
    <property type="term" value="F:metal ion binding"/>
    <property type="evidence" value="ECO:0007669"/>
    <property type="project" value="UniProtKB-KW"/>
</dbReference>
<evidence type="ECO:0000256" key="3">
    <source>
        <dbReference type="ARBA" id="ARBA00008545"/>
    </source>
</evidence>
<accession>A0A1I9XGC5</accession>
<evidence type="ECO:0000256" key="8">
    <source>
        <dbReference type="ARBA" id="ARBA00022723"/>
    </source>
</evidence>
<dbReference type="GO" id="GO:0006260">
    <property type="term" value="P:DNA replication"/>
    <property type="evidence" value="ECO:0007669"/>
    <property type="project" value="UniProtKB-KW"/>
</dbReference>
<evidence type="ECO:0000256" key="17">
    <source>
        <dbReference type="ARBA" id="ARBA00049360"/>
    </source>
</evidence>
<evidence type="ECO:0000256" key="5">
    <source>
        <dbReference type="ARBA" id="ARBA00022695"/>
    </source>
</evidence>
<dbReference type="GO" id="GO:0000166">
    <property type="term" value="F:nucleotide binding"/>
    <property type="evidence" value="ECO:0007669"/>
    <property type="project" value="UniProtKB-KW"/>
</dbReference>
<dbReference type="GO" id="GO:0003724">
    <property type="term" value="F:RNA helicase activity"/>
    <property type="evidence" value="ECO:0007669"/>
    <property type="project" value="InterPro"/>
</dbReference>
<evidence type="ECO:0000256" key="1">
    <source>
        <dbReference type="ARBA" id="ARBA00001936"/>
    </source>
</evidence>
<dbReference type="GO" id="GO:0003677">
    <property type="term" value="F:DNA binding"/>
    <property type="evidence" value="ECO:0007669"/>
    <property type="project" value="UniProtKB-KW"/>
</dbReference>
<evidence type="ECO:0000256" key="12">
    <source>
        <dbReference type="ARBA" id="ARBA00023124"/>
    </source>
</evidence>
<evidence type="ECO:0000313" key="19">
    <source>
        <dbReference type="EMBL" id="APA62647.1"/>
    </source>
</evidence>
<evidence type="ECO:0000256" key="2">
    <source>
        <dbReference type="ARBA" id="ARBA00004147"/>
    </source>
</evidence>
<dbReference type="Pfam" id="PF02407">
    <property type="entry name" value="Viral_Rep"/>
    <property type="match status" value="1"/>
</dbReference>
<dbReference type="GO" id="GO:0016779">
    <property type="term" value="F:nucleotidyltransferase activity"/>
    <property type="evidence" value="ECO:0007669"/>
    <property type="project" value="UniProtKB-KW"/>
</dbReference>
<comment type="cofactor">
    <cofactor evidence="1">
        <name>Mn(2+)</name>
        <dbReference type="ChEBI" id="CHEBI:29035"/>
    </cofactor>
</comment>
<dbReference type="Gene3D" id="3.40.1310.20">
    <property type="match status" value="1"/>
</dbReference>
<evidence type="ECO:0000259" key="18">
    <source>
        <dbReference type="PROSITE" id="PS52020"/>
    </source>
</evidence>
<comment type="catalytic activity">
    <reaction evidence="17">
        <text>ATP + H2O = ADP + phosphate + H(+)</text>
        <dbReference type="Rhea" id="RHEA:13065"/>
        <dbReference type="ChEBI" id="CHEBI:15377"/>
        <dbReference type="ChEBI" id="CHEBI:15378"/>
        <dbReference type="ChEBI" id="CHEBI:30616"/>
        <dbReference type="ChEBI" id="CHEBI:43474"/>
        <dbReference type="ChEBI" id="CHEBI:456216"/>
    </reaction>
</comment>
<dbReference type="SUPFAM" id="SSF52540">
    <property type="entry name" value="P-loop containing nucleoside triphosphate hydrolases"/>
    <property type="match status" value="1"/>
</dbReference>
<protein>
    <recommendedName>
        <fullName evidence="15">ATP-dependent helicase Rep</fullName>
    </recommendedName>
    <alternativeName>
        <fullName evidence="16">RepP</fullName>
    </alternativeName>
</protein>
<dbReference type="GO" id="GO:0004519">
    <property type="term" value="F:endonuclease activity"/>
    <property type="evidence" value="ECO:0007669"/>
    <property type="project" value="UniProtKB-KW"/>
</dbReference>
<dbReference type="Gene3D" id="3.40.50.300">
    <property type="entry name" value="P-loop containing nucleotide triphosphate hydrolases"/>
    <property type="match status" value="1"/>
</dbReference>